<dbReference type="InterPro" id="IPR049883">
    <property type="entry name" value="NOTCH1_EGF-like"/>
</dbReference>
<comment type="caution">
    <text evidence="5">Lacks conserved residue(s) required for the propagation of feature annotation.</text>
</comment>
<dbReference type="Proteomes" id="UP000324705">
    <property type="component" value="Chromosome 4A"/>
</dbReference>
<evidence type="ECO:0000256" key="5">
    <source>
        <dbReference type="PROSITE-ProRule" id="PRU00076"/>
    </source>
</evidence>
<keyword evidence="6" id="KW-0472">Membrane</keyword>
<organism evidence="8 9">
    <name type="scientific">Triticum turgidum subsp. durum</name>
    <name type="common">Durum wheat</name>
    <name type="synonym">Triticum durum</name>
    <dbReference type="NCBI Taxonomy" id="4567"/>
    <lineage>
        <taxon>Eukaryota</taxon>
        <taxon>Viridiplantae</taxon>
        <taxon>Streptophyta</taxon>
        <taxon>Embryophyta</taxon>
        <taxon>Tracheophyta</taxon>
        <taxon>Spermatophyta</taxon>
        <taxon>Magnoliopsida</taxon>
        <taxon>Liliopsida</taxon>
        <taxon>Poales</taxon>
        <taxon>Poaceae</taxon>
        <taxon>BOP clade</taxon>
        <taxon>Pooideae</taxon>
        <taxon>Triticodae</taxon>
        <taxon>Triticeae</taxon>
        <taxon>Triticinae</taxon>
        <taxon>Triticum</taxon>
    </lineage>
</organism>
<dbReference type="Gene3D" id="2.10.25.10">
    <property type="entry name" value="Laminin"/>
    <property type="match status" value="1"/>
</dbReference>
<sequence length="178" mass="19132">MYGDKTLLKRFPRGVALALDFAAGNTSCPAEGQPPPPHYACVSGNSSCANATAYTPGYVCKCWDNYTGNPYIAHGCQDIDECKLLQNPCSNGGICKNRPGGYDCPCKFGMKDDGKGGTCTDVFTRATAKATVGAIGGILLMVILWFTVILRKEKKKTKEFYKKNGGPVLEKAKGIKIF</sequence>
<dbReference type="OMA" id="CANATAY"/>
<dbReference type="InterPro" id="IPR000742">
    <property type="entry name" value="EGF"/>
</dbReference>
<evidence type="ECO:0000313" key="8">
    <source>
        <dbReference type="EMBL" id="VAI00296.1"/>
    </source>
</evidence>
<evidence type="ECO:0000313" key="9">
    <source>
        <dbReference type="Proteomes" id="UP000324705"/>
    </source>
</evidence>
<name>A0A9R0W7Z9_TRITD</name>
<proteinExistence type="predicted"/>
<dbReference type="EMBL" id="LT934117">
    <property type="protein sequence ID" value="VAI00296.1"/>
    <property type="molecule type" value="Genomic_DNA"/>
</dbReference>
<evidence type="ECO:0000259" key="7">
    <source>
        <dbReference type="PROSITE" id="PS50026"/>
    </source>
</evidence>
<keyword evidence="2" id="KW-0732">Signal</keyword>
<accession>A0A9R0W7Z9</accession>
<evidence type="ECO:0000256" key="6">
    <source>
        <dbReference type="SAM" id="Phobius"/>
    </source>
</evidence>
<dbReference type="PANTHER" id="PTHR33491">
    <property type="entry name" value="OSJNBA0016N04.9 PROTEIN"/>
    <property type="match status" value="1"/>
</dbReference>
<dbReference type="GO" id="GO:0005509">
    <property type="term" value="F:calcium ion binding"/>
    <property type="evidence" value="ECO:0007669"/>
    <property type="project" value="InterPro"/>
</dbReference>
<dbReference type="InterPro" id="IPR018097">
    <property type="entry name" value="EGF_Ca-bd_CS"/>
</dbReference>
<evidence type="ECO:0000256" key="2">
    <source>
        <dbReference type="ARBA" id="ARBA00022729"/>
    </source>
</evidence>
<dbReference type="CDD" id="cd00054">
    <property type="entry name" value="EGF_CA"/>
    <property type="match status" value="1"/>
</dbReference>
<keyword evidence="6" id="KW-0812">Transmembrane</keyword>
<dbReference type="AlphaFoldDB" id="A0A9R0W7Z9"/>
<dbReference type="SUPFAM" id="SSF57184">
    <property type="entry name" value="Growth factor receptor domain"/>
    <property type="match status" value="1"/>
</dbReference>
<dbReference type="FunFam" id="2.10.25.10:FF:000038">
    <property type="entry name" value="Fibrillin 2"/>
    <property type="match status" value="1"/>
</dbReference>
<reference evidence="8 9" key="1">
    <citation type="submission" date="2017-09" db="EMBL/GenBank/DDBJ databases">
        <authorList>
            <consortium name="International Durum Wheat Genome Sequencing Consortium (IDWGSC)"/>
            <person name="Milanesi L."/>
        </authorList>
    </citation>
    <scope>NUCLEOTIDE SEQUENCE [LARGE SCALE GENOMIC DNA]</scope>
    <source>
        <strain evidence="9">cv. Svevo</strain>
    </source>
</reference>
<keyword evidence="9" id="KW-1185">Reference proteome</keyword>
<dbReference type="Pfam" id="PF07645">
    <property type="entry name" value="EGF_CA"/>
    <property type="match status" value="1"/>
</dbReference>
<evidence type="ECO:0000256" key="1">
    <source>
        <dbReference type="ARBA" id="ARBA00022536"/>
    </source>
</evidence>
<evidence type="ECO:0000256" key="4">
    <source>
        <dbReference type="ARBA" id="ARBA00023157"/>
    </source>
</evidence>
<dbReference type="PROSITE" id="PS50026">
    <property type="entry name" value="EGF_3"/>
    <property type="match status" value="1"/>
</dbReference>
<feature type="transmembrane region" description="Helical" evidence="6">
    <location>
        <begin position="130"/>
        <end position="150"/>
    </location>
</feature>
<keyword evidence="1 5" id="KW-0245">EGF-like domain</keyword>
<keyword evidence="6" id="KW-1133">Transmembrane helix</keyword>
<dbReference type="PROSITE" id="PS00010">
    <property type="entry name" value="ASX_HYDROXYL"/>
    <property type="match status" value="1"/>
</dbReference>
<keyword evidence="4" id="KW-1015">Disulfide bond</keyword>
<keyword evidence="3" id="KW-0677">Repeat</keyword>
<evidence type="ECO:0000256" key="3">
    <source>
        <dbReference type="ARBA" id="ARBA00022737"/>
    </source>
</evidence>
<protein>
    <recommendedName>
        <fullName evidence="7">EGF-like domain-containing protein</fullName>
    </recommendedName>
</protein>
<dbReference type="InterPro" id="IPR000152">
    <property type="entry name" value="EGF-type_Asp/Asn_hydroxyl_site"/>
</dbReference>
<gene>
    <name evidence="8" type="ORF">TRITD_4Av1G263250</name>
</gene>
<dbReference type="PROSITE" id="PS01187">
    <property type="entry name" value="EGF_CA"/>
    <property type="match status" value="1"/>
</dbReference>
<dbReference type="SMART" id="SM00181">
    <property type="entry name" value="EGF"/>
    <property type="match status" value="2"/>
</dbReference>
<dbReference type="SMART" id="SM00179">
    <property type="entry name" value="EGF_CA"/>
    <property type="match status" value="1"/>
</dbReference>
<dbReference type="Gramene" id="TRITD4Av1G263250.1">
    <property type="protein sequence ID" value="TRITD4Av1G263250.1"/>
    <property type="gene ID" value="TRITD4Av1G263250"/>
</dbReference>
<dbReference type="InterPro" id="IPR009030">
    <property type="entry name" value="Growth_fac_rcpt_cys_sf"/>
</dbReference>
<dbReference type="InterPro" id="IPR001881">
    <property type="entry name" value="EGF-like_Ca-bd_dom"/>
</dbReference>
<feature type="domain" description="EGF-like" evidence="7">
    <location>
        <begin position="78"/>
        <end position="120"/>
    </location>
</feature>